<reference evidence="1" key="1">
    <citation type="journal article" date="2015" name="MBio">
        <title>Eco-Evolutionary Dynamics of Episomes among Ecologically Cohesive Bacterial Populations.</title>
        <authorList>
            <person name="Xue H."/>
            <person name="Cordero O.X."/>
            <person name="Camas F.M."/>
            <person name="Trimble W."/>
            <person name="Meyer F."/>
            <person name="Guglielmini J."/>
            <person name="Rocha E.P."/>
            <person name="Polz M.F."/>
        </authorList>
    </citation>
    <scope>NUCLEOTIDE SEQUENCE</scope>
    <source>
        <strain evidence="1">1F_260</strain>
    </source>
</reference>
<organism evidence="1">
    <name type="scientific">Enterovibrio norvegicus</name>
    <dbReference type="NCBI Taxonomy" id="188144"/>
    <lineage>
        <taxon>Bacteria</taxon>
        <taxon>Pseudomonadati</taxon>
        <taxon>Pseudomonadota</taxon>
        <taxon>Gammaproteobacteria</taxon>
        <taxon>Vibrionales</taxon>
        <taxon>Vibrionaceae</taxon>
        <taxon>Enterovibrio</taxon>
    </lineage>
</organism>
<sequence length="61" mass="6954">MPADDLLKIRRLSKRIKLLAGIEPSSIGKEQASELMLMIMETAEELEKLSDRKLKSVNEQK</sequence>
<evidence type="ECO:0000313" key="1">
    <source>
        <dbReference type="EMBL" id="AKN38114.1"/>
    </source>
</evidence>
<dbReference type="AlphaFoldDB" id="A0A0H3ZW66"/>
<accession>A0A0H3ZW66</accession>
<dbReference type="EMBL" id="KP795564">
    <property type="protein sequence ID" value="AKN38114.1"/>
    <property type="molecule type" value="Genomic_DNA"/>
</dbReference>
<proteinExistence type="predicted"/>
<name>A0A0H3ZW66_9GAMM</name>
<protein>
    <submittedName>
        <fullName evidence="1">Uncharacterized protein</fullName>
    </submittedName>
</protein>